<evidence type="ECO:0000313" key="3">
    <source>
        <dbReference type="Proteomes" id="UP000320582"/>
    </source>
</evidence>
<dbReference type="Pfam" id="PF05656">
    <property type="entry name" value="DUF805"/>
    <property type="match status" value="1"/>
</dbReference>
<evidence type="ECO:0000256" key="1">
    <source>
        <dbReference type="SAM" id="Phobius"/>
    </source>
</evidence>
<organism evidence="2 3">
    <name type="scientific">Roseinatronobacter monicus</name>
    <dbReference type="NCBI Taxonomy" id="393481"/>
    <lineage>
        <taxon>Bacteria</taxon>
        <taxon>Pseudomonadati</taxon>
        <taxon>Pseudomonadota</taxon>
        <taxon>Alphaproteobacteria</taxon>
        <taxon>Rhodobacterales</taxon>
        <taxon>Paracoccaceae</taxon>
        <taxon>Roseinatronobacter</taxon>
    </lineage>
</organism>
<protein>
    <submittedName>
        <fullName evidence="2">Uncharacterized membrane protein YhaH (DUF805 family)</fullName>
    </submittedName>
</protein>
<dbReference type="OrthoDB" id="9812349at2"/>
<reference evidence="2 3" key="1">
    <citation type="submission" date="2019-06" db="EMBL/GenBank/DDBJ databases">
        <title>Genomic Encyclopedia of Archaeal and Bacterial Type Strains, Phase II (KMG-II): from individual species to whole genera.</title>
        <authorList>
            <person name="Goeker M."/>
        </authorList>
    </citation>
    <scope>NUCLEOTIDE SEQUENCE [LARGE SCALE GENOMIC DNA]</scope>
    <source>
        <strain evidence="2 3">DSM 18423</strain>
    </source>
</reference>
<proteinExistence type="predicted"/>
<keyword evidence="1" id="KW-0812">Transmembrane</keyword>
<dbReference type="PANTHER" id="PTHR34980:SF2">
    <property type="entry name" value="INNER MEMBRANE PROTEIN YHAH-RELATED"/>
    <property type="match status" value="1"/>
</dbReference>
<feature type="transmembrane region" description="Helical" evidence="1">
    <location>
        <begin position="26"/>
        <end position="47"/>
    </location>
</feature>
<keyword evidence="1" id="KW-1133">Transmembrane helix</keyword>
<feature type="transmembrane region" description="Helical" evidence="1">
    <location>
        <begin position="53"/>
        <end position="71"/>
    </location>
</feature>
<dbReference type="PANTHER" id="PTHR34980">
    <property type="entry name" value="INNER MEMBRANE PROTEIN-RELATED-RELATED"/>
    <property type="match status" value="1"/>
</dbReference>
<accession>A0A543KDZ8</accession>
<sequence length="162" mass="18060">MTFTDAVKSGFENSLNFSGRSRRPEYWWFFLFVFAGAFALALVQAALGMTGNWLVRLFQLVTFVPFLAVGWRRLQDTGRPGWYLVVPVVIVVISSLMVGSLSANMMQGGFGDMHQAGRMHGQAGIVALLAVAQFIAGVVIIWWMTRRSQRGDNKFGPEPRVK</sequence>
<dbReference type="AlphaFoldDB" id="A0A543KDZ8"/>
<comment type="caution">
    <text evidence="2">The sequence shown here is derived from an EMBL/GenBank/DDBJ whole genome shotgun (WGS) entry which is preliminary data.</text>
</comment>
<dbReference type="EMBL" id="VFPT01000001">
    <property type="protein sequence ID" value="TQM93313.1"/>
    <property type="molecule type" value="Genomic_DNA"/>
</dbReference>
<keyword evidence="1" id="KW-0472">Membrane</keyword>
<name>A0A543KDZ8_9RHOB</name>
<keyword evidence="3" id="KW-1185">Reference proteome</keyword>
<dbReference type="InterPro" id="IPR008523">
    <property type="entry name" value="DUF805"/>
</dbReference>
<dbReference type="GO" id="GO:0005886">
    <property type="term" value="C:plasma membrane"/>
    <property type="evidence" value="ECO:0007669"/>
    <property type="project" value="TreeGrafter"/>
</dbReference>
<feature type="transmembrane region" description="Helical" evidence="1">
    <location>
        <begin position="83"/>
        <end position="103"/>
    </location>
</feature>
<evidence type="ECO:0000313" key="2">
    <source>
        <dbReference type="EMBL" id="TQM93313.1"/>
    </source>
</evidence>
<dbReference type="Proteomes" id="UP000320582">
    <property type="component" value="Unassembled WGS sequence"/>
</dbReference>
<dbReference type="RefSeq" id="WP_142081153.1">
    <property type="nucleotide sequence ID" value="NZ_VFPT01000001.1"/>
</dbReference>
<feature type="transmembrane region" description="Helical" evidence="1">
    <location>
        <begin position="123"/>
        <end position="144"/>
    </location>
</feature>
<gene>
    <name evidence="2" type="ORF">BD293_1945</name>
</gene>